<evidence type="ECO:0000256" key="1">
    <source>
        <dbReference type="ARBA" id="ARBA00022679"/>
    </source>
</evidence>
<reference evidence="10" key="1">
    <citation type="submission" date="2022-10" db="EMBL/GenBank/DDBJ databases">
        <title>Genome assembly of Pristionchus species.</title>
        <authorList>
            <person name="Yoshida K."/>
            <person name="Sommer R.J."/>
        </authorList>
    </citation>
    <scope>NUCLEOTIDE SEQUENCE [LARGE SCALE GENOMIC DNA]</scope>
    <source>
        <strain evidence="10">RS5460</strain>
    </source>
</reference>
<evidence type="ECO:0000256" key="5">
    <source>
        <dbReference type="ARBA" id="ARBA00037982"/>
    </source>
</evidence>
<keyword evidence="10" id="KW-1185">Reference proteome</keyword>
<comment type="caution">
    <text evidence="9">The sequence shown here is derived from an EMBL/GenBank/DDBJ whole genome shotgun (WGS) entry which is preliminary data.</text>
</comment>
<evidence type="ECO:0000313" key="10">
    <source>
        <dbReference type="Proteomes" id="UP001328107"/>
    </source>
</evidence>
<keyword evidence="7" id="KW-0723">Serine/threonine-protein kinase</keyword>
<evidence type="ECO:0000256" key="4">
    <source>
        <dbReference type="ARBA" id="ARBA00022840"/>
    </source>
</evidence>
<keyword evidence="3" id="KW-0418">Kinase</keyword>
<keyword evidence="2 6" id="KW-0547">Nucleotide-binding</keyword>
<dbReference type="GO" id="GO:0004694">
    <property type="term" value="F:eukaryotic translation initiation factor 2alpha kinase activity"/>
    <property type="evidence" value="ECO:0007669"/>
    <property type="project" value="TreeGrafter"/>
</dbReference>
<comment type="similarity">
    <text evidence="5">Belongs to the protein kinase superfamily. Ser/Thr protein kinase family. GCN2 subfamily.</text>
</comment>
<dbReference type="PANTHER" id="PTHR11042">
    <property type="entry name" value="EUKARYOTIC TRANSLATION INITIATION FACTOR 2-ALPHA KINASE EIF2-ALPHA KINASE -RELATED"/>
    <property type="match status" value="1"/>
</dbReference>
<dbReference type="InterPro" id="IPR008271">
    <property type="entry name" value="Ser/Thr_kinase_AS"/>
</dbReference>
<proteinExistence type="inferred from homology"/>
<evidence type="ECO:0000256" key="2">
    <source>
        <dbReference type="ARBA" id="ARBA00022741"/>
    </source>
</evidence>
<evidence type="ECO:0000256" key="7">
    <source>
        <dbReference type="RuleBase" id="RU000304"/>
    </source>
</evidence>
<dbReference type="InterPro" id="IPR050339">
    <property type="entry name" value="CC_SR_Kinase"/>
</dbReference>
<dbReference type="GO" id="GO:0005634">
    <property type="term" value="C:nucleus"/>
    <property type="evidence" value="ECO:0007669"/>
    <property type="project" value="TreeGrafter"/>
</dbReference>
<sequence>MASPIQPEYSSKFSNEFQISRILGMGGFGIVFECKNTLDERSYAVKRIAVSRCRQEIRNRLHEVRTMADLDHPGIVQYNGTWLERPPVQWQEKEDYKRLSKLGLDKYEQTMDHDVYIYIQMQKCDSSLTNWLATNGVQSSRNVKKMKSWIKQLVQGVNYIHEKKLIHRDLKPDNILIVGKDILKLCDLGISTARKYRSGEEVSTLRSDMCTRLYMSPEQKSSMPIYSSKTDIFSLGLIFAEMCVIITVERLKIFEGFREGESQSHIFSDSETDELISLISAYNSKAHPTCTDILNHPYLKK</sequence>
<evidence type="ECO:0000256" key="3">
    <source>
        <dbReference type="ARBA" id="ARBA00022777"/>
    </source>
</evidence>
<protein>
    <recommendedName>
        <fullName evidence="8">Protein kinase domain-containing protein</fullName>
    </recommendedName>
</protein>
<dbReference type="GO" id="GO:0005737">
    <property type="term" value="C:cytoplasm"/>
    <property type="evidence" value="ECO:0007669"/>
    <property type="project" value="TreeGrafter"/>
</dbReference>
<feature type="binding site" evidence="6">
    <location>
        <position position="46"/>
    </location>
    <ligand>
        <name>ATP</name>
        <dbReference type="ChEBI" id="CHEBI:30616"/>
    </ligand>
</feature>
<dbReference type="PROSITE" id="PS00107">
    <property type="entry name" value="PROTEIN_KINASE_ATP"/>
    <property type="match status" value="1"/>
</dbReference>
<dbReference type="FunFam" id="3.30.200.20:FF:000706">
    <property type="entry name" value="Protein kinase"/>
    <property type="match status" value="1"/>
</dbReference>
<dbReference type="InterPro" id="IPR011009">
    <property type="entry name" value="Kinase-like_dom_sf"/>
</dbReference>
<name>A0AAN4ZHV7_9BILA</name>
<keyword evidence="4 6" id="KW-0067">ATP-binding</keyword>
<dbReference type="SUPFAM" id="SSF56112">
    <property type="entry name" value="Protein kinase-like (PK-like)"/>
    <property type="match status" value="1"/>
</dbReference>
<evidence type="ECO:0000256" key="6">
    <source>
        <dbReference type="PROSITE-ProRule" id="PRU10141"/>
    </source>
</evidence>
<dbReference type="AlphaFoldDB" id="A0AAN4ZHV7"/>
<organism evidence="9 10">
    <name type="scientific">Pristionchus mayeri</name>
    <dbReference type="NCBI Taxonomy" id="1317129"/>
    <lineage>
        <taxon>Eukaryota</taxon>
        <taxon>Metazoa</taxon>
        <taxon>Ecdysozoa</taxon>
        <taxon>Nematoda</taxon>
        <taxon>Chromadorea</taxon>
        <taxon>Rhabditida</taxon>
        <taxon>Rhabditina</taxon>
        <taxon>Diplogasteromorpha</taxon>
        <taxon>Diplogasteroidea</taxon>
        <taxon>Neodiplogasteridae</taxon>
        <taxon>Pristionchus</taxon>
    </lineage>
</organism>
<evidence type="ECO:0000313" key="9">
    <source>
        <dbReference type="EMBL" id="GMR38307.1"/>
    </source>
</evidence>
<keyword evidence="1" id="KW-0808">Transferase</keyword>
<dbReference type="PROSITE" id="PS00108">
    <property type="entry name" value="PROTEIN_KINASE_ST"/>
    <property type="match status" value="1"/>
</dbReference>
<evidence type="ECO:0000259" key="8">
    <source>
        <dbReference type="PROSITE" id="PS50011"/>
    </source>
</evidence>
<accession>A0AAN4ZHV7</accession>
<dbReference type="PANTHER" id="PTHR11042:SF91">
    <property type="entry name" value="EUKARYOTIC TRANSLATION INITIATION FACTOR 2-ALPHA KINASE"/>
    <property type="match status" value="1"/>
</dbReference>
<dbReference type="PIRSF" id="PIRSF000654">
    <property type="entry name" value="Integrin-linked_kinase"/>
    <property type="match status" value="1"/>
</dbReference>
<dbReference type="FunFam" id="1.10.510.10:FF:001020">
    <property type="entry name" value="Transmembrane ion channel"/>
    <property type="match status" value="1"/>
</dbReference>
<dbReference type="GO" id="GO:0005524">
    <property type="term" value="F:ATP binding"/>
    <property type="evidence" value="ECO:0007669"/>
    <property type="project" value="UniProtKB-UniRule"/>
</dbReference>
<dbReference type="Gene3D" id="3.30.200.20">
    <property type="entry name" value="Phosphorylase Kinase, domain 1"/>
    <property type="match status" value="1"/>
</dbReference>
<dbReference type="Gene3D" id="1.10.510.10">
    <property type="entry name" value="Transferase(Phosphotransferase) domain 1"/>
    <property type="match status" value="1"/>
</dbReference>
<dbReference type="InterPro" id="IPR017441">
    <property type="entry name" value="Protein_kinase_ATP_BS"/>
</dbReference>
<feature type="domain" description="Protein kinase" evidence="8">
    <location>
        <begin position="17"/>
        <end position="299"/>
    </location>
</feature>
<dbReference type="InterPro" id="IPR000719">
    <property type="entry name" value="Prot_kinase_dom"/>
</dbReference>
<gene>
    <name evidence="9" type="ORF">PMAYCL1PPCAC_08502</name>
</gene>
<dbReference type="PROSITE" id="PS50011">
    <property type="entry name" value="PROTEIN_KINASE_DOM"/>
    <property type="match status" value="1"/>
</dbReference>
<dbReference type="SMART" id="SM00220">
    <property type="entry name" value="S_TKc"/>
    <property type="match status" value="1"/>
</dbReference>
<dbReference type="Proteomes" id="UP001328107">
    <property type="component" value="Unassembled WGS sequence"/>
</dbReference>
<dbReference type="Pfam" id="PF00069">
    <property type="entry name" value="Pkinase"/>
    <property type="match status" value="1"/>
</dbReference>
<dbReference type="EMBL" id="BTRK01000002">
    <property type="protein sequence ID" value="GMR38307.1"/>
    <property type="molecule type" value="Genomic_DNA"/>
</dbReference>